<dbReference type="InterPro" id="IPR001173">
    <property type="entry name" value="Glyco_trans_2-like"/>
</dbReference>
<evidence type="ECO:0000313" key="5">
    <source>
        <dbReference type="EMBL" id="ACM19823.1"/>
    </source>
</evidence>
<dbReference type="OrthoDB" id="433681at2"/>
<gene>
    <name evidence="5" type="ordered locus">Geob_1464</name>
</gene>
<evidence type="ECO:0000313" key="6">
    <source>
        <dbReference type="Proteomes" id="UP000007721"/>
    </source>
</evidence>
<dbReference type="HOGENOM" id="CLU_072074_1_0_7"/>
<name>B9M568_GEODF</name>
<proteinExistence type="inferred from homology"/>
<dbReference type="PANTHER" id="PTHR43179">
    <property type="entry name" value="RHAMNOSYLTRANSFERASE WBBL"/>
    <property type="match status" value="1"/>
</dbReference>
<keyword evidence="6" id="KW-1185">Reference proteome</keyword>
<organism evidence="5 6">
    <name type="scientific">Geotalea daltonii (strain DSM 22248 / JCM 15807 / FRC-32)</name>
    <name type="common">Geobacter daltonii</name>
    <dbReference type="NCBI Taxonomy" id="316067"/>
    <lineage>
        <taxon>Bacteria</taxon>
        <taxon>Pseudomonadati</taxon>
        <taxon>Thermodesulfobacteriota</taxon>
        <taxon>Desulfuromonadia</taxon>
        <taxon>Geobacterales</taxon>
        <taxon>Geobacteraceae</taxon>
        <taxon>Geotalea</taxon>
    </lineage>
</organism>
<evidence type="ECO:0000256" key="3">
    <source>
        <dbReference type="ARBA" id="ARBA00022679"/>
    </source>
</evidence>
<dbReference type="STRING" id="316067.Geob_1464"/>
<reference evidence="5 6" key="1">
    <citation type="submission" date="2009-01" db="EMBL/GenBank/DDBJ databases">
        <title>Complete sequence of Geobacter sp. FRC-32.</title>
        <authorList>
            <consortium name="US DOE Joint Genome Institute"/>
            <person name="Lucas S."/>
            <person name="Copeland A."/>
            <person name="Lapidus A."/>
            <person name="Glavina del Rio T."/>
            <person name="Dalin E."/>
            <person name="Tice H."/>
            <person name="Bruce D."/>
            <person name="Goodwin L."/>
            <person name="Pitluck S."/>
            <person name="Saunders E."/>
            <person name="Brettin T."/>
            <person name="Detter J.C."/>
            <person name="Han C."/>
            <person name="Larimer F."/>
            <person name="Land M."/>
            <person name="Hauser L."/>
            <person name="Kyrpides N."/>
            <person name="Ovchinnikova G."/>
            <person name="Kostka J."/>
            <person name="Richardson P."/>
        </authorList>
    </citation>
    <scope>NUCLEOTIDE SEQUENCE [LARGE SCALE GENOMIC DNA]</scope>
    <source>
        <strain evidence="6">DSM 22248 / JCM 15807 / FRC-32</strain>
    </source>
</reference>
<keyword evidence="3 5" id="KW-0808">Transferase</keyword>
<dbReference type="AlphaFoldDB" id="B9M568"/>
<evidence type="ECO:0000256" key="2">
    <source>
        <dbReference type="ARBA" id="ARBA00022676"/>
    </source>
</evidence>
<dbReference type="InterPro" id="IPR029044">
    <property type="entry name" value="Nucleotide-diphossugar_trans"/>
</dbReference>
<dbReference type="Gene3D" id="3.90.550.10">
    <property type="entry name" value="Spore Coat Polysaccharide Biosynthesis Protein SpsA, Chain A"/>
    <property type="match status" value="1"/>
</dbReference>
<accession>B9M568</accession>
<keyword evidence="2" id="KW-0328">Glycosyltransferase</keyword>
<dbReference type="GO" id="GO:0016757">
    <property type="term" value="F:glycosyltransferase activity"/>
    <property type="evidence" value="ECO:0007669"/>
    <property type="project" value="UniProtKB-KW"/>
</dbReference>
<evidence type="ECO:0000256" key="1">
    <source>
        <dbReference type="ARBA" id="ARBA00006739"/>
    </source>
</evidence>
<dbReference type="KEGG" id="geo:Geob_1464"/>
<dbReference type="SUPFAM" id="SSF53448">
    <property type="entry name" value="Nucleotide-diphospho-sugar transferases"/>
    <property type="match status" value="1"/>
</dbReference>
<dbReference type="PANTHER" id="PTHR43179:SF12">
    <property type="entry name" value="GALACTOFURANOSYLTRANSFERASE GLFT2"/>
    <property type="match status" value="1"/>
</dbReference>
<dbReference type="EMBL" id="CP001390">
    <property type="protein sequence ID" value="ACM19823.1"/>
    <property type="molecule type" value="Genomic_DNA"/>
</dbReference>
<dbReference type="Proteomes" id="UP000007721">
    <property type="component" value="Chromosome"/>
</dbReference>
<dbReference type="RefSeq" id="WP_012646552.1">
    <property type="nucleotide sequence ID" value="NC_011979.1"/>
</dbReference>
<comment type="similarity">
    <text evidence="1">Belongs to the glycosyltransferase 2 family.</text>
</comment>
<feature type="domain" description="Glycosyltransferase 2-like" evidence="4">
    <location>
        <begin position="44"/>
        <end position="116"/>
    </location>
</feature>
<sequence length="288" mass="32892">MKECLNDIMAVEVIYRRKLADTETFSSLSHSLEKLGGCLELLVYDNSPEPMEPAHHDYPAWRIQYVHDSGNPGISKAYNEGYRLARQLGKKWLLLLDQDTVFPEDALAVYCQGIEKCPQVTLFAPVLKAGEVICSPCRYLMRTGFHPKTVRTGIQMLQGKAVLNSGMLVRVDVFGRCGGFNERIRLDFADFAFNNRLRRHYETFCVLPIQCRHGFSGTGTVSRPDALRRFELFREGAANSVESFTDGVLYSLVVLKRCIRLTVQFRSFCFVKSLLEMSKKRLNRKKDD</sequence>
<evidence type="ECO:0000259" key="4">
    <source>
        <dbReference type="Pfam" id="PF00535"/>
    </source>
</evidence>
<dbReference type="Pfam" id="PF00535">
    <property type="entry name" value="Glycos_transf_2"/>
    <property type="match status" value="1"/>
</dbReference>
<protein>
    <submittedName>
        <fullName evidence="5">Glycosyltransferase</fullName>
    </submittedName>
</protein>
<dbReference type="CAZy" id="GT2">
    <property type="family name" value="Glycosyltransferase Family 2"/>
</dbReference>
<dbReference type="eggNOG" id="COG1216">
    <property type="taxonomic scope" value="Bacteria"/>
</dbReference>